<evidence type="ECO:0000313" key="4">
    <source>
        <dbReference type="Proteomes" id="UP000728032"/>
    </source>
</evidence>
<feature type="region of interest" description="Disordered" evidence="1">
    <location>
        <begin position="333"/>
        <end position="375"/>
    </location>
</feature>
<proteinExistence type="predicted"/>
<dbReference type="Gene3D" id="3.40.50.10140">
    <property type="entry name" value="Toll/interleukin-1 receptor homology (TIR) domain"/>
    <property type="match status" value="1"/>
</dbReference>
<evidence type="ECO:0000256" key="1">
    <source>
        <dbReference type="SAM" id="MobiDB-lite"/>
    </source>
</evidence>
<dbReference type="OrthoDB" id="10062307at2759"/>
<dbReference type="GO" id="GO:0007165">
    <property type="term" value="P:signal transduction"/>
    <property type="evidence" value="ECO:0007669"/>
    <property type="project" value="InterPro"/>
</dbReference>
<dbReference type="Pfam" id="PF13676">
    <property type="entry name" value="TIR_2"/>
    <property type="match status" value="1"/>
</dbReference>
<gene>
    <name evidence="3" type="ORF">ONB1V03_LOCUS6474</name>
</gene>
<dbReference type="SUPFAM" id="SSF52200">
    <property type="entry name" value="Toll/Interleukin receptor TIR domain"/>
    <property type="match status" value="1"/>
</dbReference>
<keyword evidence="4" id="KW-1185">Reference proteome</keyword>
<dbReference type="Gene3D" id="3.40.50.450">
    <property type="match status" value="1"/>
</dbReference>
<dbReference type="EMBL" id="CAJPVJ010002910">
    <property type="protein sequence ID" value="CAG2166959.1"/>
    <property type="molecule type" value="Genomic_DNA"/>
</dbReference>
<dbReference type="PANTHER" id="PTHR47508:SF3">
    <property type="entry name" value="TIR DOMAIN-CONTAINING PROTEIN"/>
    <property type="match status" value="1"/>
</dbReference>
<dbReference type="Proteomes" id="UP000728032">
    <property type="component" value="Unassembled WGS sequence"/>
</dbReference>
<reference evidence="3" key="1">
    <citation type="submission" date="2020-11" db="EMBL/GenBank/DDBJ databases">
        <authorList>
            <person name="Tran Van P."/>
        </authorList>
    </citation>
    <scope>NUCLEOTIDE SEQUENCE</scope>
</reference>
<dbReference type="InterPro" id="IPR035897">
    <property type="entry name" value="Toll_tir_struct_dom_sf"/>
</dbReference>
<feature type="domain" description="TIR" evidence="2">
    <location>
        <begin position="102"/>
        <end position="162"/>
    </location>
</feature>
<evidence type="ECO:0000313" key="3">
    <source>
        <dbReference type="EMBL" id="CAD7647864.1"/>
    </source>
</evidence>
<dbReference type="EMBL" id="OC917735">
    <property type="protein sequence ID" value="CAD7647864.1"/>
    <property type="molecule type" value="Genomic_DNA"/>
</dbReference>
<evidence type="ECO:0000259" key="2">
    <source>
        <dbReference type="Pfam" id="PF13676"/>
    </source>
</evidence>
<organism evidence="3">
    <name type="scientific">Oppiella nova</name>
    <dbReference type="NCBI Taxonomy" id="334625"/>
    <lineage>
        <taxon>Eukaryota</taxon>
        <taxon>Metazoa</taxon>
        <taxon>Ecdysozoa</taxon>
        <taxon>Arthropoda</taxon>
        <taxon>Chelicerata</taxon>
        <taxon>Arachnida</taxon>
        <taxon>Acari</taxon>
        <taxon>Acariformes</taxon>
        <taxon>Sarcoptiformes</taxon>
        <taxon>Oribatida</taxon>
        <taxon>Brachypylina</taxon>
        <taxon>Oppioidea</taxon>
        <taxon>Oppiidae</taxon>
        <taxon>Oppiella</taxon>
    </lineage>
</organism>
<dbReference type="AlphaFoldDB" id="A0A7R9QK70"/>
<dbReference type="PANTHER" id="PTHR47508">
    <property type="entry name" value="SAM DOMAIN-CONTAINING PROTEIN-RELATED"/>
    <property type="match status" value="1"/>
</dbReference>
<feature type="compositionally biased region" description="Polar residues" evidence="1">
    <location>
        <begin position="360"/>
        <end position="375"/>
    </location>
</feature>
<dbReference type="InterPro" id="IPR000157">
    <property type="entry name" value="TIR_dom"/>
</dbReference>
<accession>A0A7R9QK70</accession>
<protein>
    <recommendedName>
        <fullName evidence="2">TIR domain-containing protein</fullName>
    </recommendedName>
</protein>
<name>A0A7R9QK70_9ACAR</name>
<sequence>MNRPIDDMPQSKLMAINGSKPQANEDPQQVSYYTTGMNTFKSVDLVQTDSIGVISPDKNSKNKSFKKGFNVSIRQTQTQTLVKSKVVRIKSKDLLTPSKGWVMLSYCRQEAAQHAIDLKQKLRQLGFSVYLDVHEIQTGSDWQDSLNEAVRGCKVFVPLVTPIHLATGLFSHTVRNNSVKGPTEKIDLVKSWHEKHREWVSQLISEQIEKKKLFHSEQIKALPAPQRALEMIDGPKESDKDQDKPLIVIVAHPQQSTVVSQIKSYFSDEYNVWCSTDLPDGSLIDEDLTNNSPPFTPNHLATIDEGSETDGNVFTDGNEYKDLQSLARNIIETKRNNKQRPKSLPPNADLTIEPKKPLTRMTSQSSETNHLSSLTPEKVDRMKTFQEQINSAEVVIIICSEAYYKSRTSQQLVFYCEHRKKMILIRCDVNSTSVPQWFSNLVKENGTLHVNNPRFDELLKSRVKRTLDPSIKAPEDDFEQKIQYLIGFMKKNLPVLETCVYVVGSTKLQNPRSEEICQALGVELAKVKNVNVMTSGFYGAGDLVAKSFHESRLNACQTQLICKTNENTPNSFESSVVHIVPEKDSEDFSSKCRQNSDGSFEAVPYGQTIFLGQSIRERESSVARLLDTCIIIEGGPGIIIEGGPGAAHEAEEFIWNDHFVIPIISSGGAAGGQYNVPSKIFDCPNGVSESDWAMLSAPLATPVDVAKAVVRIVVGLKEALASIALSRHQVVMMKAKSKLMRTRSGKKKLAERRKMKITSINASNSALNAADNDPNSPEKVLPVIDTIIENQTNSENKSSKWKRMQDFMTFTRKKC</sequence>